<evidence type="ECO:0000256" key="2">
    <source>
        <dbReference type="SAM" id="MobiDB-lite"/>
    </source>
</evidence>
<feature type="domain" description="EGF-like" evidence="4">
    <location>
        <begin position="199"/>
        <end position="239"/>
    </location>
</feature>
<dbReference type="SMART" id="SM00181">
    <property type="entry name" value="EGF"/>
    <property type="match status" value="1"/>
</dbReference>
<dbReference type="Pfam" id="PF07699">
    <property type="entry name" value="Ephrin_rec_like"/>
    <property type="match status" value="1"/>
</dbReference>
<evidence type="ECO:0000256" key="3">
    <source>
        <dbReference type="SAM" id="Phobius"/>
    </source>
</evidence>
<feature type="region of interest" description="Disordered" evidence="2">
    <location>
        <begin position="336"/>
        <end position="360"/>
    </location>
</feature>
<gene>
    <name evidence="6" type="primary">LOC106012568</name>
</gene>
<comment type="caution">
    <text evidence="1">Lacks conserved residue(s) required for the propagation of feature annotation.</text>
</comment>
<evidence type="ECO:0000256" key="1">
    <source>
        <dbReference type="PROSITE-ProRule" id="PRU00076"/>
    </source>
</evidence>
<keyword evidence="1" id="KW-1015">Disulfide bond</keyword>
<dbReference type="CDD" id="cd00054">
    <property type="entry name" value="EGF_CA"/>
    <property type="match status" value="1"/>
</dbReference>
<keyword evidence="1" id="KW-0245">EGF-like domain</keyword>
<evidence type="ECO:0000313" key="6">
    <source>
        <dbReference type="RefSeq" id="XP_035827210.1"/>
    </source>
</evidence>
<feature type="compositionally biased region" description="Low complexity" evidence="2">
    <location>
        <begin position="392"/>
        <end position="409"/>
    </location>
</feature>
<dbReference type="PROSITE" id="PS50026">
    <property type="entry name" value="EGF_3"/>
    <property type="match status" value="1"/>
</dbReference>
<keyword evidence="3" id="KW-0472">Membrane</keyword>
<evidence type="ECO:0000313" key="5">
    <source>
        <dbReference type="Proteomes" id="UP000694888"/>
    </source>
</evidence>
<accession>A0ABM1VXR7</accession>
<dbReference type="Gene3D" id="2.10.25.10">
    <property type="entry name" value="Laminin"/>
    <property type="match status" value="1"/>
</dbReference>
<keyword evidence="3" id="KW-1133">Transmembrane helix</keyword>
<evidence type="ECO:0000259" key="4">
    <source>
        <dbReference type="PROSITE" id="PS50026"/>
    </source>
</evidence>
<dbReference type="SMART" id="SM01411">
    <property type="entry name" value="Ephrin_rec_like"/>
    <property type="match status" value="1"/>
</dbReference>
<dbReference type="PROSITE" id="PS01186">
    <property type="entry name" value="EGF_2"/>
    <property type="match status" value="1"/>
</dbReference>
<keyword evidence="5" id="KW-1185">Reference proteome</keyword>
<proteinExistence type="predicted"/>
<sequence>MTLIFQLESCENRPVMDAAIKSVILSFFTSLAAQWPSICHTDCENVHSNVIQDCYSTRSKRNSQPYSYYAMPPKLLQVDTVVMDIPEEINDTTTVRLSNKVIEESLLTEDVFQQLSKYGITFQTLKTLETVILCDPGLVAMENICTQCPAGHFHNTTSKACEKCPIGQYQPKKGQVGCEICQGAATTRYRGAESMEECVSPCNANPDMCHNGGRCLWTEADSVHVYCSCLPGYVGDRCQLRREHYTDIGTVIGASIGAVVSFLLLVLIAVACIACIRYNEFKRQAVRKRARESSRFAYPYLQVPWMGMTSASPRGVRLVDYVDYFTWHQEAQGRHVAPPVYQPRKPARKTSPSNSSRPFFSQDSKQIFKYRTPLSSHIPQVTTISSNMAATGSGDLSSDSGKSGTELIY</sequence>
<feature type="disulfide bond" evidence="1">
    <location>
        <begin position="229"/>
        <end position="238"/>
    </location>
</feature>
<dbReference type="SUPFAM" id="SSF57196">
    <property type="entry name" value="EGF/Laminin"/>
    <property type="match status" value="1"/>
</dbReference>
<feature type="compositionally biased region" description="Polar residues" evidence="2">
    <location>
        <begin position="350"/>
        <end position="360"/>
    </location>
</feature>
<dbReference type="InterPro" id="IPR011641">
    <property type="entry name" value="Tyr-kin_ephrin_A/B_rcpt-like"/>
</dbReference>
<dbReference type="GeneID" id="106012568"/>
<dbReference type="PROSITE" id="PS00022">
    <property type="entry name" value="EGF_1"/>
    <property type="match status" value="1"/>
</dbReference>
<reference evidence="6" key="1">
    <citation type="submission" date="2025-08" db="UniProtKB">
        <authorList>
            <consortium name="RefSeq"/>
        </authorList>
    </citation>
    <scope>IDENTIFICATION</scope>
</reference>
<protein>
    <submittedName>
        <fullName evidence="6">Uncharacterized protein LOC106012568</fullName>
    </submittedName>
</protein>
<feature type="region of interest" description="Disordered" evidence="2">
    <location>
        <begin position="388"/>
        <end position="409"/>
    </location>
</feature>
<dbReference type="Pfam" id="PF00008">
    <property type="entry name" value="EGF"/>
    <property type="match status" value="1"/>
</dbReference>
<keyword evidence="3" id="KW-0812">Transmembrane</keyword>
<dbReference type="RefSeq" id="XP_035827210.1">
    <property type="nucleotide sequence ID" value="XM_035971317.1"/>
</dbReference>
<organism evidence="5 6">
    <name type="scientific">Aplysia californica</name>
    <name type="common">California sea hare</name>
    <dbReference type="NCBI Taxonomy" id="6500"/>
    <lineage>
        <taxon>Eukaryota</taxon>
        <taxon>Metazoa</taxon>
        <taxon>Spiralia</taxon>
        <taxon>Lophotrochozoa</taxon>
        <taxon>Mollusca</taxon>
        <taxon>Gastropoda</taxon>
        <taxon>Heterobranchia</taxon>
        <taxon>Euthyneura</taxon>
        <taxon>Tectipleura</taxon>
        <taxon>Aplysiida</taxon>
        <taxon>Aplysioidea</taxon>
        <taxon>Aplysiidae</taxon>
        <taxon>Aplysia</taxon>
    </lineage>
</organism>
<name>A0ABM1VXR7_APLCA</name>
<dbReference type="Proteomes" id="UP000694888">
    <property type="component" value="Unplaced"/>
</dbReference>
<dbReference type="InterPro" id="IPR000742">
    <property type="entry name" value="EGF"/>
</dbReference>
<feature type="transmembrane region" description="Helical" evidence="3">
    <location>
        <begin position="251"/>
        <end position="279"/>
    </location>
</feature>